<evidence type="ECO:0000259" key="8">
    <source>
        <dbReference type="PROSITE" id="PS50913"/>
    </source>
</evidence>
<feature type="compositionally biased region" description="Polar residues" evidence="7">
    <location>
        <begin position="368"/>
        <end position="378"/>
    </location>
</feature>
<keyword evidence="5" id="KW-0472">Membrane</keyword>
<gene>
    <name evidence="9" type="ORF">GBAR_LOCUS15876</name>
</gene>
<evidence type="ECO:0000256" key="5">
    <source>
        <dbReference type="ARBA" id="ARBA00023136"/>
    </source>
</evidence>
<feature type="domain" description="GRIP" evidence="8">
    <location>
        <begin position="465"/>
        <end position="514"/>
    </location>
</feature>
<dbReference type="GO" id="GO:0005794">
    <property type="term" value="C:Golgi apparatus"/>
    <property type="evidence" value="ECO:0007669"/>
    <property type="project" value="TreeGrafter"/>
</dbReference>
<accession>A0AA35SDB2</accession>
<evidence type="ECO:0000256" key="7">
    <source>
        <dbReference type="SAM" id="MobiDB-lite"/>
    </source>
</evidence>
<protein>
    <submittedName>
        <fullName evidence="9">GRIP and coiled-coil domain-containing protein 1</fullName>
    </submittedName>
</protein>
<feature type="coiled-coil region" evidence="6">
    <location>
        <begin position="423"/>
        <end position="464"/>
    </location>
</feature>
<comment type="caution">
    <text evidence="9">The sequence shown here is derived from an EMBL/GenBank/DDBJ whole genome shotgun (WGS) entry which is preliminary data.</text>
</comment>
<keyword evidence="10" id="KW-1185">Reference proteome</keyword>
<evidence type="ECO:0000256" key="3">
    <source>
        <dbReference type="ARBA" id="ARBA00022490"/>
    </source>
</evidence>
<keyword evidence="3" id="KW-0963">Cytoplasm</keyword>
<dbReference type="SMART" id="SM00755">
    <property type="entry name" value="Grip"/>
    <property type="match status" value="1"/>
</dbReference>
<name>A0AA35SDB2_GEOBA</name>
<organism evidence="9 10">
    <name type="scientific">Geodia barretti</name>
    <name type="common">Barrett's horny sponge</name>
    <dbReference type="NCBI Taxonomy" id="519541"/>
    <lineage>
        <taxon>Eukaryota</taxon>
        <taxon>Metazoa</taxon>
        <taxon>Porifera</taxon>
        <taxon>Demospongiae</taxon>
        <taxon>Heteroscleromorpha</taxon>
        <taxon>Tetractinellida</taxon>
        <taxon>Astrophorina</taxon>
        <taxon>Geodiidae</taxon>
        <taxon>Geodia</taxon>
    </lineage>
</organism>
<feature type="region of interest" description="Disordered" evidence="7">
    <location>
        <begin position="329"/>
        <end position="378"/>
    </location>
</feature>
<evidence type="ECO:0000313" key="9">
    <source>
        <dbReference type="EMBL" id="CAI8027883.1"/>
    </source>
</evidence>
<keyword evidence="4 6" id="KW-0175">Coiled coil</keyword>
<comment type="subcellular location">
    <subcellularLocation>
        <location evidence="2">Cytoplasm</location>
    </subcellularLocation>
    <subcellularLocation>
        <location evidence="1">Endomembrane system</location>
        <topology evidence="1">Peripheral membrane protein</topology>
    </subcellularLocation>
</comment>
<feature type="coiled-coil region" evidence="6">
    <location>
        <begin position="97"/>
        <end position="124"/>
    </location>
</feature>
<evidence type="ECO:0000313" key="10">
    <source>
        <dbReference type="Proteomes" id="UP001174909"/>
    </source>
</evidence>
<dbReference type="InterPro" id="IPR051952">
    <property type="entry name" value="Golgi-autophagy_related"/>
</dbReference>
<evidence type="ECO:0000256" key="6">
    <source>
        <dbReference type="SAM" id="Coils"/>
    </source>
</evidence>
<dbReference type="InterPro" id="IPR000237">
    <property type="entry name" value="GRIP_dom"/>
</dbReference>
<dbReference type="Proteomes" id="UP001174909">
    <property type="component" value="Unassembled WGS sequence"/>
</dbReference>
<dbReference type="AlphaFoldDB" id="A0AA35SDB2"/>
<dbReference type="PROSITE" id="PS50913">
    <property type="entry name" value="GRIP"/>
    <property type="match status" value="1"/>
</dbReference>
<proteinExistence type="predicted"/>
<dbReference type="Pfam" id="PF01465">
    <property type="entry name" value="GRIP"/>
    <property type="match status" value="1"/>
</dbReference>
<evidence type="ECO:0000256" key="2">
    <source>
        <dbReference type="ARBA" id="ARBA00004496"/>
    </source>
</evidence>
<reference evidence="9" key="1">
    <citation type="submission" date="2023-03" db="EMBL/GenBank/DDBJ databases">
        <authorList>
            <person name="Steffen K."/>
            <person name="Cardenas P."/>
        </authorList>
    </citation>
    <scope>NUCLEOTIDE SEQUENCE</scope>
</reference>
<dbReference type="PANTHER" id="PTHR23157">
    <property type="entry name" value="GRIP AND COILED-COIL DOMAIN-CONTAINING PROTEIN 1"/>
    <property type="match status" value="1"/>
</dbReference>
<dbReference type="Gene3D" id="1.10.220.60">
    <property type="entry name" value="GRIP domain"/>
    <property type="match status" value="1"/>
</dbReference>
<sequence>MDEVAQSLSLQVSNLQAQLELAEKRSAQPSPELIKLHKEMERLKEEHGKSLLLEQQRSGDLEDQLRQQSVREELQVASLEMKLSQLSETVGSYVLLREQDQTTIQKLKERINQLDDENTQLTKEHIERREKSTHAAGQVTGLQEKIAKLKTFLKLATSKITEKAALPSNLEEMTVAEYRDLIVRETAGKQYQQELIQLREEFERYKTRAQTVLRSKENKDSITPPVQRKNTESIQSRLLDLQEQVHSLQNQKEEEEGRHLMSTRKLREEIREIADKHRAEVVAMETQHKEKLQNLHRHVQSTRDRTVKLLAEKDAEIDHLRGELQALRSQSHTGGLERSLSHASTASGGNTQNGMGNGELEPDYPTPSLFQTTTPRRNINLSTKSTESISAVQEILEQPSPGPTKEPQLLHFIHEQQRRETELATARRKKFELEDSLRDLQEREQRHLEQNIFLKDQIRKLERDRSRETESMEYLKNIIFHFMCSDSYGREQMVLPIATILHLSPDEVKIIKEKAAARRWIPRNS</sequence>
<evidence type="ECO:0000256" key="1">
    <source>
        <dbReference type="ARBA" id="ARBA00004184"/>
    </source>
</evidence>
<dbReference type="EMBL" id="CASHTH010002303">
    <property type="protein sequence ID" value="CAI8027883.1"/>
    <property type="molecule type" value="Genomic_DNA"/>
</dbReference>
<feature type="compositionally biased region" description="Polar residues" evidence="7">
    <location>
        <begin position="341"/>
        <end position="354"/>
    </location>
</feature>
<evidence type="ECO:0000256" key="4">
    <source>
        <dbReference type="ARBA" id="ARBA00023054"/>
    </source>
</evidence>
<dbReference type="PANTHER" id="PTHR23157:SF25">
    <property type="entry name" value="GRIP AND COILED-COIL DOMAIN-CONTAINING PROTEIN 1"/>
    <property type="match status" value="1"/>
</dbReference>